<dbReference type="Proteomes" id="UP000053039">
    <property type="component" value="Unassembled WGS sequence"/>
</dbReference>
<dbReference type="NCBIfam" id="TIGR03617">
    <property type="entry name" value="F420_MSMEG_2256"/>
    <property type="match status" value="1"/>
</dbReference>
<dbReference type="InterPro" id="IPR019919">
    <property type="entry name" value="Lucif-like_OxRdtase_MSMEG_2256"/>
</dbReference>
<organism evidence="2 3">
    <name type="scientific">Streptomyces pseudovenezuelae</name>
    <dbReference type="NCBI Taxonomy" id="67350"/>
    <lineage>
        <taxon>Bacteria</taxon>
        <taxon>Bacillati</taxon>
        <taxon>Actinomycetota</taxon>
        <taxon>Actinomycetes</taxon>
        <taxon>Kitasatosporales</taxon>
        <taxon>Streptomycetaceae</taxon>
        <taxon>Streptomyces</taxon>
        <taxon>Streptomyces aurantiacus group</taxon>
    </lineage>
</organism>
<dbReference type="RefSeq" id="WP_031055115.1">
    <property type="nucleotide sequence ID" value="NZ_JBEYZI010000007.1"/>
</dbReference>
<evidence type="ECO:0000313" key="2">
    <source>
        <dbReference type="EMBL" id="KUM83961.1"/>
    </source>
</evidence>
<reference evidence="2 3" key="1">
    <citation type="submission" date="2015-10" db="EMBL/GenBank/DDBJ databases">
        <title>Draft genome sequence of Streptomyces pseudovenezuelae DSM 40212, type strain for the species Streptomyces pseudovenezuelae.</title>
        <authorList>
            <person name="Ruckert C."/>
            <person name="Winkler A."/>
            <person name="Kalinowski J."/>
            <person name="Kampfer P."/>
            <person name="Glaeser S."/>
        </authorList>
    </citation>
    <scope>NUCLEOTIDE SEQUENCE [LARGE SCALE GENOMIC DNA]</scope>
    <source>
        <strain evidence="2 3">DSM 40212</strain>
    </source>
</reference>
<protein>
    <submittedName>
        <fullName evidence="2">LLM class F420-dependent oxidoreductase</fullName>
    </submittedName>
</protein>
<evidence type="ECO:0000259" key="1">
    <source>
        <dbReference type="Pfam" id="PF00296"/>
    </source>
</evidence>
<dbReference type="AlphaFoldDB" id="A0A124H961"/>
<accession>A0A124H961</accession>
<dbReference type="PANTHER" id="PTHR43244:SF2">
    <property type="entry name" value="CONSERVED HYPOTHETICAL ALANINE AND PROLINE-RICH PROTEIN"/>
    <property type="match status" value="1"/>
</dbReference>
<gene>
    <name evidence="2" type="ORF">AQI94_34020</name>
</gene>
<dbReference type="InterPro" id="IPR050564">
    <property type="entry name" value="F420-G6PD/mer"/>
</dbReference>
<dbReference type="EMBL" id="LMWM01000040">
    <property type="protein sequence ID" value="KUM83961.1"/>
    <property type="molecule type" value="Genomic_DNA"/>
</dbReference>
<sequence>MKVDGKLNVWSTTEVVEEARHHEKAGYDGLWASESKHDPFLPLVLAAEHTDRLEVGTAIAVAFARSPMQLAYTAHDLQTYAGGRFSLGLGSQIKPHIERRFDMPWSRPAARMREYVSALHAIWAAWNEGERLNFRGDFYSHTLMSPFFSPPPAPGGAPKVFVAAVGQAMTKVAGEVADGLLAHGFTTERYLREVTLPTVEAGLAVSGRTRADFAVSHLLLTATGRTEEEMTRAIDGTRAQVAFYGSTPAYRGVLELHGWGELGDELHALSTSRREDKWEAMSRLVDDEVLHTFAVVAEPERVAGEIRRRYGALVDRVSFYTAYEIDAEVWEPIVQELRTPE</sequence>
<dbReference type="InterPro" id="IPR036661">
    <property type="entry name" value="Luciferase-like_sf"/>
</dbReference>
<evidence type="ECO:0000313" key="3">
    <source>
        <dbReference type="Proteomes" id="UP000053039"/>
    </source>
</evidence>
<dbReference type="GO" id="GO:0016705">
    <property type="term" value="F:oxidoreductase activity, acting on paired donors, with incorporation or reduction of molecular oxygen"/>
    <property type="evidence" value="ECO:0007669"/>
    <property type="project" value="InterPro"/>
</dbReference>
<dbReference type="InterPro" id="IPR011251">
    <property type="entry name" value="Luciferase-like_dom"/>
</dbReference>
<comment type="caution">
    <text evidence="2">The sequence shown here is derived from an EMBL/GenBank/DDBJ whole genome shotgun (WGS) entry which is preliminary data.</text>
</comment>
<dbReference type="CDD" id="cd01097">
    <property type="entry name" value="Tetrahydromethanopterin_reductase"/>
    <property type="match status" value="1"/>
</dbReference>
<dbReference type="OrthoDB" id="3284378at2"/>
<name>A0A124H961_9ACTN</name>
<feature type="domain" description="Luciferase-like" evidence="1">
    <location>
        <begin position="13"/>
        <end position="315"/>
    </location>
</feature>
<dbReference type="PANTHER" id="PTHR43244">
    <property type="match status" value="1"/>
</dbReference>
<dbReference type="Gene3D" id="3.20.20.30">
    <property type="entry name" value="Luciferase-like domain"/>
    <property type="match status" value="1"/>
</dbReference>
<dbReference type="SUPFAM" id="SSF51679">
    <property type="entry name" value="Bacterial luciferase-like"/>
    <property type="match status" value="1"/>
</dbReference>
<dbReference type="Pfam" id="PF00296">
    <property type="entry name" value="Bac_luciferase"/>
    <property type="match status" value="1"/>
</dbReference>
<proteinExistence type="predicted"/>